<dbReference type="EMBL" id="JBHLTR010000013">
    <property type="protein sequence ID" value="MFC0559512.1"/>
    <property type="molecule type" value="Genomic_DNA"/>
</dbReference>
<name>A0ABV6NFG5_9BACI</name>
<accession>A0ABV6NFG5</accession>
<reference evidence="4 5" key="1">
    <citation type="submission" date="2024-09" db="EMBL/GenBank/DDBJ databases">
        <authorList>
            <person name="Sun Q."/>
            <person name="Mori K."/>
        </authorList>
    </citation>
    <scope>NUCLEOTIDE SEQUENCE [LARGE SCALE GENOMIC DNA]</scope>
    <source>
        <strain evidence="4 5">NCAIM B.02301</strain>
    </source>
</reference>
<sequence length="293" mass="31616">MVQQLQTLLFSLRQASEEMTNFSSNVKRDTAQLFDTSKQVMISMEEMAAGTTKVSENLQDAVVYVENLEKVFDVNVASVDHAVNYGQEVASSVKEGEETVEEQRELSKQSLDATKFISSSVQSLSDNLQSIQDMASLVAGISEQTNLLALNAAIEAARAGEAGKGFAVVADEVRKLADQSAEATRSIFSMTAAIETKMVEAKKAVENGEWIQGKQLAITERTESVFRSIEHGVKQMTELLDQLSATTIESKTSAQNVLEVVESISAVTEQTAAGSEEISASSTEQLKINGGNC</sequence>
<dbReference type="PANTHER" id="PTHR32089:SF112">
    <property type="entry name" value="LYSOZYME-LIKE PROTEIN-RELATED"/>
    <property type="match status" value="1"/>
</dbReference>
<comment type="caution">
    <text evidence="4">The sequence shown here is derived from an EMBL/GenBank/DDBJ whole genome shotgun (WGS) entry which is preliminary data.</text>
</comment>
<evidence type="ECO:0000256" key="2">
    <source>
        <dbReference type="PROSITE-ProRule" id="PRU00284"/>
    </source>
</evidence>
<evidence type="ECO:0000256" key="1">
    <source>
        <dbReference type="ARBA" id="ARBA00023224"/>
    </source>
</evidence>
<dbReference type="Gene3D" id="1.10.287.950">
    <property type="entry name" value="Methyl-accepting chemotaxis protein"/>
    <property type="match status" value="1"/>
</dbReference>
<dbReference type="PANTHER" id="PTHR32089">
    <property type="entry name" value="METHYL-ACCEPTING CHEMOTAXIS PROTEIN MCPB"/>
    <property type="match status" value="1"/>
</dbReference>
<keyword evidence="5" id="KW-1185">Reference proteome</keyword>
<keyword evidence="1 2" id="KW-0807">Transducer</keyword>
<evidence type="ECO:0000313" key="5">
    <source>
        <dbReference type="Proteomes" id="UP001589833"/>
    </source>
</evidence>
<dbReference type="PROSITE" id="PS50111">
    <property type="entry name" value="CHEMOTAXIS_TRANSDUC_2"/>
    <property type="match status" value="1"/>
</dbReference>
<protein>
    <submittedName>
        <fullName evidence="4">Methyl-accepting chemotaxis protein</fullName>
    </submittedName>
</protein>
<evidence type="ECO:0000313" key="4">
    <source>
        <dbReference type="EMBL" id="MFC0559512.1"/>
    </source>
</evidence>
<dbReference type="Proteomes" id="UP001589833">
    <property type="component" value="Unassembled WGS sequence"/>
</dbReference>
<dbReference type="Pfam" id="PF00015">
    <property type="entry name" value="MCPsignal"/>
    <property type="match status" value="1"/>
</dbReference>
<evidence type="ECO:0000259" key="3">
    <source>
        <dbReference type="PROSITE" id="PS50111"/>
    </source>
</evidence>
<feature type="domain" description="Methyl-accepting transducer" evidence="3">
    <location>
        <begin position="29"/>
        <end position="265"/>
    </location>
</feature>
<dbReference type="SUPFAM" id="SSF58104">
    <property type="entry name" value="Methyl-accepting chemotaxis protein (MCP) signaling domain"/>
    <property type="match status" value="1"/>
</dbReference>
<proteinExistence type="predicted"/>
<gene>
    <name evidence="4" type="ORF">ACFFH4_10670</name>
</gene>
<dbReference type="SMART" id="SM00283">
    <property type="entry name" value="MA"/>
    <property type="match status" value="1"/>
</dbReference>
<organism evidence="4 5">
    <name type="scientific">Halalkalibacter alkalisediminis</name>
    <dbReference type="NCBI Taxonomy" id="935616"/>
    <lineage>
        <taxon>Bacteria</taxon>
        <taxon>Bacillati</taxon>
        <taxon>Bacillota</taxon>
        <taxon>Bacilli</taxon>
        <taxon>Bacillales</taxon>
        <taxon>Bacillaceae</taxon>
        <taxon>Halalkalibacter</taxon>
    </lineage>
</organism>
<dbReference type="InterPro" id="IPR004089">
    <property type="entry name" value="MCPsignal_dom"/>
</dbReference>